<feature type="compositionally biased region" description="Polar residues" evidence="1">
    <location>
        <begin position="71"/>
        <end position="90"/>
    </location>
</feature>
<dbReference type="Proteomes" id="UP000271797">
    <property type="component" value="Chromosome"/>
</dbReference>
<sequence>MKKSTLSLAIGLLLACSTGLAKTQHLTLEQRMALLEERLEAAEMRAAKAESQVKQLQTQQAAEIREIKAAQGNTPVNGQATAESAKKNSTSPNLLLSGYGDLKIYGDVEFNMDAESNHGLLAMTNADVNSDPTNEQWNLNGRILLGFDGMRKLDNGYFAGFSAQPLGDMHGSVNIDDAVFFFGKENDWKVKVGRFEAYDMFPLNQDTFVEHSGNTANDLYDDGSGISI</sequence>
<proteinExistence type="predicted"/>
<feature type="region of interest" description="Disordered" evidence="1">
    <location>
        <begin position="68"/>
        <end position="90"/>
    </location>
</feature>
<keyword evidence="2" id="KW-0732">Signal</keyword>
<dbReference type="EMBL" id="LR134238">
    <property type="protein sequence ID" value="VED10135.1"/>
    <property type="molecule type" value="Genomic_DNA"/>
</dbReference>
<name>A0A447X7G2_ECOLX</name>
<dbReference type="SUPFAM" id="SSF57997">
    <property type="entry name" value="Tropomyosin"/>
    <property type="match status" value="1"/>
</dbReference>
<dbReference type="PROSITE" id="PS51257">
    <property type="entry name" value="PROKAR_LIPOPROTEIN"/>
    <property type="match status" value="1"/>
</dbReference>
<organism evidence="3 4">
    <name type="scientific">Escherichia coli</name>
    <dbReference type="NCBI Taxonomy" id="562"/>
    <lineage>
        <taxon>Bacteria</taxon>
        <taxon>Pseudomonadati</taxon>
        <taxon>Pseudomonadota</taxon>
        <taxon>Gammaproteobacteria</taxon>
        <taxon>Enterobacterales</taxon>
        <taxon>Enterobacteriaceae</taxon>
        <taxon>Escherichia</taxon>
    </lineage>
</organism>
<gene>
    <name evidence="3" type="primary">scrY</name>
    <name evidence="3" type="ORF">NCTC9044_02203</name>
</gene>
<evidence type="ECO:0000313" key="4">
    <source>
        <dbReference type="Proteomes" id="UP000271797"/>
    </source>
</evidence>
<dbReference type="InterPro" id="IPR016963">
    <property type="entry name" value="Glycoporin_RafY"/>
</dbReference>
<feature type="chain" id="PRO_5019156380" evidence="2">
    <location>
        <begin position="22"/>
        <end position="228"/>
    </location>
</feature>
<evidence type="ECO:0000313" key="3">
    <source>
        <dbReference type="EMBL" id="VED10135.1"/>
    </source>
</evidence>
<dbReference type="Pfam" id="PF16966">
    <property type="entry name" value="Porin_8"/>
    <property type="match status" value="1"/>
</dbReference>
<reference evidence="3 4" key="1">
    <citation type="submission" date="2018-12" db="EMBL/GenBank/DDBJ databases">
        <authorList>
            <consortium name="Pathogen Informatics"/>
        </authorList>
    </citation>
    <scope>NUCLEOTIDE SEQUENCE [LARGE SCALE GENOMIC DNA]</scope>
    <source>
        <strain evidence="3 4">NCTC9044</strain>
    </source>
</reference>
<feature type="signal peptide" evidence="2">
    <location>
        <begin position="1"/>
        <end position="21"/>
    </location>
</feature>
<evidence type="ECO:0000256" key="1">
    <source>
        <dbReference type="SAM" id="MobiDB-lite"/>
    </source>
</evidence>
<accession>A0A447X7G2</accession>
<evidence type="ECO:0000256" key="2">
    <source>
        <dbReference type="SAM" id="SignalP"/>
    </source>
</evidence>
<dbReference type="AlphaFoldDB" id="A0A447X7G2"/>
<protein>
    <submittedName>
        <fullName evidence="3">Putative porin</fullName>
    </submittedName>
</protein>